<gene>
    <name evidence="4" type="ORF">GZA08_14230</name>
</gene>
<dbReference type="PANTHER" id="PTHR43861:SF1">
    <property type="entry name" value="TRANS-ACONITATE 2-METHYLTRANSFERASE"/>
    <property type="match status" value="1"/>
</dbReference>
<dbReference type="PANTHER" id="PTHR43861">
    <property type="entry name" value="TRANS-ACONITATE 2-METHYLTRANSFERASE-RELATED"/>
    <property type="match status" value="1"/>
</dbReference>
<evidence type="ECO:0000259" key="3">
    <source>
        <dbReference type="Pfam" id="PF13649"/>
    </source>
</evidence>
<dbReference type="CDD" id="cd02440">
    <property type="entry name" value="AdoMet_MTases"/>
    <property type="match status" value="1"/>
</dbReference>
<dbReference type="GO" id="GO:0008168">
    <property type="term" value="F:methyltransferase activity"/>
    <property type="evidence" value="ECO:0007669"/>
    <property type="project" value="UniProtKB-KW"/>
</dbReference>
<evidence type="ECO:0000256" key="2">
    <source>
        <dbReference type="ARBA" id="ARBA00022679"/>
    </source>
</evidence>
<dbReference type="Proteomes" id="UP000474757">
    <property type="component" value="Unassembled WGS sequence"/>
</dbReference>
<dbReference type="GO" id="GO:0032259">
    <property type="term" value="P:methylation"/>
    <property type="evidence" value="ECO:0007669"/>
    <property type="project" value="UniProtKB-KW"/>
</dbReference>
<evidence type="ECO:0000256" key="1">
    <source>
        <dbReference type="ARBA" id="ARBA00022603"/>
    </source>
</evidence>
<dbReference type="SUPFAM" id="SSF53335">
    <property type="entry name" value="S-adenosyl-L-methionine-dependent methyltransferases"/>
    <property type="match status" value="1"/>
</dbReference>
<dbReference type="InterPro" id="IPR029063">
    <property type="entry name" value="SAM-dependent_MTases_sf"/>
</dbReference>
<sequence>MTDEVGADAGTIAWYDSHSADYAALRAADLPTRHLAAFAEHLPPGADVLDLGCGSGACTAALTARGFAVTGLDASAGLLAEARAAAPDATFRQASFAELDETEAYDGIWANFSLLHAPRSALPGHLMAIAKALRPRGLLHLGMMTGEGDRRDRLGRHYSYHAPVELRQMLAAAGLRERSSHEGQGHSTAGDAIGWIVFLADKGEPHG</sequence>
<dbReference type="RefSeq" id="WP_163894772.1">
    <property type="nucleotide sequence ID" value="NZ_JAAFYS010000003.1"/>
</dbReference>
<dbReference type="EMBL" id="JAAGAB010000003">
    <property type="protein sequence ID" value="NDV02125.1"/>
    <property type="molecule type" value="Genomic_DNA"/>
</dbReference>
<keyword evidence="2 4" id="KW-0808">Transferase</keyword>
<dbReference type="Gene3D" id="3.40.50.150">
    <property type="entry name" value="Vaccinia Virus protein VP39"/>
    <property type="match status" value="1"/>
</dbReference>
<dbReference type="AlphaFoldDB" id="A0A6B2JW38"/>
<reference evidence="4 5" key="1">
    <citation type="submission" date="2020-02" db="EMBL/GenBank/DDBJ databases">
        <title>Pseudoroseicyclus tamarix, sp. nov., isolated from offshore sediment of a Tamarix chinensis forest.</title>
        <authorList>
            <person name="Gai Y."/>
        </authorList>
    </citation>
    <scope>NUCLEOTIDE SEQUENCE [LARGE SCALE GENOMIC DNA]</scope>
    <source>
        <strain evidence="4 5">CLL3-39</strain>
    </source>
</reference>
<name>A0A6B2JW38_9RHOB</name>
<comment type="caution">
    <text evidence="4">The sequence shown here is derived from an EMBL/GenBank/DDBJ whole genome shotgun (WGS) entry which is preliminary data.</text>
</comment>
<accession>A0A6B2JW38</accession>
<evidence type="ECO:0000313" key="4">
    <source>
        <dbReference type="EMBL" id="NDV02125.1"/>
    </source>
</evidence>
<keyword evidence="1 4" id="KW-0489">Methyltransferase</keyword>
<keyword evidence="5" id="KW-1185">Reference proteome</keyword>
<organism evidence="4 5">
    <name type="scientific">Pseudoroseicyclus tamaricis</name>
    <dbReference type="NCBI Taxonomy" id="2705421"/>
    <lineage>
        <taxon>Bacteria</taxon>
        <taxon>Pseudomonadati</taxon>
        <taxon>Pseudomonadota</taxon>
        <taxon>Alphaproteobacteria</taxon>
        <taxon>Rhodobacterales</taxon>
        <taxon>Paracoccaceae</taxon>
        <taxon>Pseudoroseicyclus</taxon>
    </lineage>
</organism>
<evidence type="ECO:0000313" key="5">
    <source>
        <dbReference type="Proteomes" id="UP000474757"/>
    </source>
</evidence>
<proteinExistence type="predicted"/>
<protein>
    <submittedName>
        <fullName evidence="4">Class I SAM-dependent methyltransferase</fullName>
    </submittedName>
</protein>
<dbReference type="Pfam" id="PF13649">
    <property type="entry name" value="Methyltransf_25"/>
    <property type="match status" value="1"/>
</dbReference>
<feature type="domain" description="Methyltransferase" evidence="3">
    <location>
        <begin position="48"/>
        <end position="137"/>
    </location>
</feature>
<dbReference type="InterPro" id="IPR041698">
    <property type="entry name" value="Methyltransf_25"/>
</dbReference>